<accession>A0A9Q1HP06</accession>
<evidence type="ECO:0000256" key="4">
    <source>
        <dbReference type="ARBA" id="ARBA00023004"/>
    </source>
</evidence>
<evidence type="ECO:0000256" key="2">
    <source>
        <dbReference type="ARBA" id="ARBA00022723"/>
    </source>
</evidence>
<reference evidence="7" key="1">
    <citation type="journal article" date="2023" name="Science">
        <title>Genome structures resolve the early diversification of teleost fishes.</title>
        <authorList>
            <person name="Parey E."/>
            <person name="Louis A."/>
            <person name="Montfort J."/>
            <person name="Bouchez O."/>
            <person name="Roques C."/>
            <person name="Iampietro C."/>
            <person name="Lluch J."/>
            <person name="Castinel A."/>
            <person name="Donnadieu C."/>
            <person name="Desvignes T."/>
            <person name="Floi Bucao C."/>
            <person name="Jouanno E."/>
            <person name="Wen M."/>
            <person name="Mejri S."/>
            <person name="Dirks R."/>
            <person name="Jansen H."/>
            <person name="Henkel C."/>
            <person name="Chen W.J."/>
            <person name="Zahm M."/>
            <person name="Cabau C."/>
            <person name="Klopp C."/>
            <person name="Thompson A.W."/>
            <person name="Robinson-Rechavi M."/>
            <person name="Braasch I."/>
            <person name="Lecointre G."/>
            <person name="Bobe J."/>
            <person name="Postlethwait J.H."/>
            <person name="Berthelot C."/>
            <person name="Roest Crollius H."/>
            <person name="Guiguen Y."/>
        </authorList>
    </citation>
    <scope>NUCLEOTIDE SEQUENCE</scope>
    <source>
        <strain evidence="7">Concon-B</strain>
    </source>
</reference>
<keyword evidence="4 5" id="KW-0408">Iron</keyword>
<dbReference type="PROSITE" id="PS51471">
    <property type="entry name" value="FE2OG_OXY"/>
    <property type="match status" value="1"/>
</dbReference>
<comment type="similarity">
    <text evidence="1 5">Belongs to the iron/ascorbate-dependent oxidoreductase family.</text>
</comment>
<name>A0A9Q1HP06_CONCO</name>
<protein>
    <recommendedName>
        <fullName evidence="6">Fe2OG dioxygenase domain-containing protein</fullName>
    </recommendedName>
</protein>
<dbReference type="OrthoDB" id="288590at2759"/>
<dbReference type="InterPro" id="IPR027443">
    <property type="entry name" value="IPNS-like_sf"/>
</dbReference>
<dbReference type="Proteomes" id="UP001152803">
    <property type="component" value="Unassembled WGS sequence"/>
</dbReference>
<dbReference type="PANTHER" id="PTHR10209:SF881">
    <property type="entry name" value="FI07970P-RELATED"/>
    <property type="match status" value="1"/>
</dbReference>
<gene>
    <name evidence="7" type="ORF">COCON_G00220360</name>
</gene>
<dbReference type="InterPro" id="IPR026992">
    <property type="entry name" value="DIOX_N"/>
</dbReference>
<keyword evidence="8" id="KW-1185">Reference proteome</keyword>
<evidence type="ECO:0000313" key="7">
    <source>
        <dbReference type="EMBL" id="KAJ8252724.1"/>
    </source>
</evidence>
<dbReference type="EMBL" id="JAFJMO010000017">
    <property type="protein sequence ID" value="KAJ8252724.1"/>
    <property type="molecule type" value="Genomic_DNA"/>
</dbReference>
<dbReference type="SUPFAM" id="SSF51197">
    <property type="entry name" value="Clavaminate synthase-like"/>
    <property type="match status" value="1"/>
</dbReference>
<sequence length="319" mass="35663">MDIPVVDFDVYRVGVEDVADEKLNVLSKELKSAFTEVGFVYLKNSGISQHEVDSMMNISKTFFLLPHEVKMPLLRGKAYGSIHGWISYGSERTGSNRTWDLKEAFNIADLQPMALGVALGGSAPRFREKQVWFYRRCADLSLRVLRVLALSLGLDPDIFLSKHSRVVDGEQQAGGEQNRTTLRLLYYPPVQTECVQEGQVRCGEHSDFGTITLVFQGPGGGLQFLGRSGDYIHAPSIPGTVLINIADMMQRWTSDRFISTIHRVVLPPPGDMSDRQSVIFFLLPDDDAVITCCDGTDKCPPATALDFLMERFSQTYEEK</sequence>
<proteinExistence type="inferred from homology"/>
<dbReference type="InterPro" id="IPR005123">
    <property type="entry name" value="Oxoglu/Fe-dep_dioxygenase_dom"/>
</dbReference>
<dbReference type="PRINTS" id="PR00682">
    <property type="entry name" value="IPNSYNTHASE"/>
</dbReference>
<evidence type="ECO:0000259" key="6">
    <source>
        <dbReference type="PROSITE" id="PS51471"/>
    </source>
</evidence>
<keyword evidence="2 5" id="KW-0479">Metal-binding</keyword>
<evidence type="ECO:0000256" key="5">
    <source>
        <dbReference type="RuleBase" id="RU003682"/>
    </source>
</evidence>
<dbReference type="GO" id="GO:0016491">
    <property type="term" value="F:oxidoreductase activity"/>
    <property type="evidence" value="ECO:0007669"/>
    <property type="project" value="UniProtKB-KW"/>
</dbReference>
<evidence type="ECO:0000256" key="1">
    <source>
        <dbReference type="ARBA" id="ARBA00008056"/>
    </source>
</evidence>
<dbReference type="PANTHER" id="PTHR10209">
    <property type="entry name" value="OXIDOREDUCTASE, 2OG-FE II OXYGENASE FAMILY PROTEIN"/>
    <property type="match status" value="1"/>
</dbReference>
<organism evidence="7 8">
    <name type="scientific">Conger conger</name>
    <name type="common">Conger eel</name>
    <name type="synonym">Muraena conger</name>
    <dbReference type="NCBI Taxonomy" id="82655"/>
    <lineage>
        <taxon>Eukaryota</taxon>
        <taxon>Metazoa</taxon>
        <taxon>Chordata</taxon>
        <taxon>Craniata</taxon>
        <taxon>Vertebrata</taxon>
        <taxon>Euteleostomi</taxon>
        <taxon>Actinopterygii</taxon>
        <taxon>Neopterygii</taxon>
        <taxon>Teleostei</taxon>
        <taxon>Anguilliformes</taxon>
        <taxon>Congridae</taxon>
        <taxon>Conger</taxon>
    </lineage>
</organism>
<dbReference type="Gene3D" id="2.60.120.330">
    <property type="entry name" value="B-lactam Antibiotic, Isopenicillin N Synthase, Chain"/>
    <property type="match status" value="1"/>
</dbReference>
<dbReference type="InterPro" id="IPR044861">
    <property type="entry name" value="IPNS-like_FE2OG_OXY"/>
</dbReference>
<feature type="domain" description="Fe2OG dioxygenase" evidence="6">
    <location>
        <begin position="178"/>
        <end position="284"/>
    </location>
</feature>
<dbReference type="GO" id="GO:0046872">
    <property type="term" value="F:metal ion binding"/>
    <property type="evidence" value="ECO:0007669"/>
    <property type="project" value="UniProtKB-KW"/>
</dbReference>
<dbReference type="Pfam" id="PF14226">
    <property type="entry name" value="DIOX_N"/>
    <property type="match status" value="1"/>
</dbReference>
<dbReference type="FunFam" id="2.60.120.330:FF:000038">
    <property type="entry name" value="Si:dkey-10o6.2"/>
    <property type="match status" value="1"/>
</dbReference>
<dbReference type="AlphaFoldDB" id="A0A9Q1HP06"/>
<dbReference type="Pfam" id="PF03171">
    <property type="entry name" value="2OG-FeII_Oxy"/>
    <property type="match status" value="1"/>
</dbReference>
<evidence type="ECO:0000256" key="3">
    <source>
        <dbReference type="ARBA" id="ARBA00023002"/>
    </source>
</evidence>
<comment type="caution">
    <text evidence="7">The sequence shown here is derived from an EMBL/GenBank/DDBJ whole genome shotgun (WGS) entry which is preliminary data.</text>
</comment>
<evidence type="ECO:0000313" key="8">
    <source>
        <dbReference type="Proteomes" id="UP001152803"/>
    </source>
</evidence>
<keyword evidence="3 5" id="KW-0560">Oxidoreductase</keyword>